<dbReference type="Proteomes" id="UP001073227">
    <property type="component" value="Unassembled WGS sequence"/>
</dbReference>
<dbReference type="EMBL" id="JAOVZR010000001">
    <property type="protein sequence ID" value="MCY0149849.1"/>
    <property type="molecule type" value="Genomic_DNA"/>
</dbReference>
<feature type="compositionally biased region" description="Low complexity" evidence="1">
    <location>
        <begin position="149"/>
        <end position="168"/>
    </location>
</feature>
<evidence type="ECO:0000313" key="3">
    <source>
        <dbReference type="Proteomes" id="UP001073227"/>
    </source>
</evidence>
<accession>A0ABT3ZDN7</accession>
<reference evidence="2" key="1">
    <citation type="submission" date="2022-10" db="EMBL/GenBank/DDBJ databases">
        <title>Hoeflea sp. G2-23, isolated from marine algae.</title>
        <authorList>
            <person name="Kristyanto S."/>
            <person name="Kim J.M."/>
            <person name="Jeon C.O."/>
        </authorList>
    </citation>
    <scope>NUCLEOTIDE SEQUENCE</scope>
    <source>
        <strain evidence="2">G2-23</strain>
    </source>
</reference>
<gene>
    <name evidence="2" type="ORF">OEG84_19630</name>
</gene>
<proteinExistence type="predicted"/>
<comment type="caution">
    <text evidence="2">The sequence shown here is derived from an EMBL/GenBank/DDBJ whole genome shotgun (WGS) entry which is preliminary data.</text>
</comment>
<feature type="region of interest" description="Disordered" evidence="1">
    <location>
        <begin position="139"/>
        <end position="168"/>
    </location>
</feature>
<evidence type="ECO:0000256" key="1">
    <source>
        <dbReference type="SAM" id="MobiDB-lite"/>
    </source>
</evidence>
<organism evidence="2 3">
    <name type="scientific">Hoeflea algicola</name>
    <dbReference type="NCBI Taxonomy" id="2983763"/>
    <lineage>
        <taxon>Bacteria</taxon>
        <taxon>Pseudomonadati</taxon>
        <taxon>Pseudomonadota</taxon>
        <taxon>Alphaproteobacteria</taxon>
        <taxon>Hyphomicrobiales</taxon>
        <taxon>Rhizobiaceae</taxon>
        <taxon>Hoeflea</taxon>
    </lineage>
</organism>
<evidence type="ECO:0000313" key="2">
    <source>
        <dbReference type="EMBL" id="MCY0149849.1"/>
    </source>
</evidence>
<name>A0ABT3ZDN7_9HYPH</name>
<sequence>MDMKAAQLALMLGISVRRLNQMAHEGKAVRVAPGTYDAAATIQNMLAAASGKAAGAAVTLDLDKERARLAAEQADGHALKNATTRAEMVRAADVVREWQGIIGTVRSAMLAVPSRCRRRASTFGTAEIEIIDREIRDALEAISNDESDAPPGAESGEASAENEAVQVD</sequence>
<keyword evidence="3" id="KW-1185">Reference proteome</keyword>
<protein>
    <submittedName>
        <fullName evidence="2">Terminase small subunit</fullName>
    </submittedName>
</protein>
<dbReference type="RefSeq" id="WP_267655286.1">
    <property type="nucleotide sequence ID" value="NZ_JAOVZR010000001.1"/>
</dbReference>